<dbReference type="SMART" id="SM00612">
    <property type="entry name" value="Kelch"/>
    <property type="match status" value="3"/>
</dbReference>
<dbReference type="InterPro" id="IPR000210">
    <property type="entry name" value="BTB/POZ_dom"/>
</dbReference>
<feature type="domain" description="BTB" evidence="4">
    <location>
        <begin position="42"/>
        <end position="109"/>
    </location>
</feature>
<dbReference type="InterPro" id="IPR011333">
    <property type="entry name" value="SKP1/BTB/POZ_sf"/>
</dbReference>
<dbReference type="PANTHER" id="PTHR24412">
    <property type="entry name" value="KELCH PROTEIN"/>
    <property type="match status" value="1"/>
</dbReference>
<evidence type="ECO:0000313" key="5">
    <source>
        <dbReference type="EnsemblMetazoa" id="GAUT033771-PA"/>
    </source>
</evidence>
<dbReference type="SMART" id="SM00875">
    <property type="entry name" value="BACK"/>
    <property type="match status" value="1"/>
</dbReference>
<dbReference type="AlphaFoldDB" id="A0A1A9VDI3"/>
<dbReference type="InterPro" id="IPR006652">
    <property type="entry name" value="Kelch_1"/>
</dbReference>
<protein>
    <submittedName>
        <fullName evidence="5">BTB domain-containing protein</fullName>
    </submittedName>
</protein>
<accession>A0A1A9VDI3</accession>
<dbReference type="STRING" id="7395.A0A1A9VDI3"/>
<dbReference type="SMART" id="SM00225">
    <property type="entry name" value="BTB"/>
    <property type="match status" value="1"/>
</dbReference>
<keyword evidence="2" id="KW-0677">Repeat</keyword>
<dbReference type="Pfam" id="PF07707">
    <property type="entry name" value="BACK"/>
    <property type="match status" value="1"/>
</dbReference>
<sequence length="477" mass="54198">MAAKIINKVEIVAEENCKNMAYEGSFLDGLNKMRVDQKLQYCDFTLEVDGDIVKVHKVALAIGSPYFAKMLETDMEEKRTGTVKLEEVDVRAVKALIHYMYNGTITLTKDDVEALLFAPDRFQIEWVKLQCEEFVKRNCLRILSSGDTPASKSLYDSVRKYILDHFDDLIEVEDLLLLPFDEIEKFIKDDLLTVKSEDDVYKAMLNWIKHDVNNRKIHLPELMSHITSTSNMKAARVCNSAISLNRAVYSMGGNNNGKELRTLECFNPVTKMWNYIAPMNNSHQDCGICNYDGFIYVVGGSNTSTVEKYSPAINSWQVCANIHTERYSGHTRSAVVKNNIYSIVDMGSHGPNACFRLDPREGWWYNVNEVGESSDDFELVCYDHSLFHIAYGCCKRLDVRMNQWESMPFLRFERYRFSAVIAADNIYVLGGKTSVSAGQSVTSVERFNIRTNVWATIESMEINHYRGGAAVVTSSSG</sequence>
<keyword evidence="6" id="KW-1185">Reference proteome</keyword>
<evidence type="ECO:0000313" key="6">
    <source>
        <dbReference type="Proteomes" id="UP000078200"/>
    </source>
</evidence>
<dbReference type="SUPFAM" id="SSF54695">
    <property type="entry name" value="POZ domain"/>
    <property type="match status" value="1"/>
</dbReference>
<reference evidence="5" key="1">
    <citation type="submission" date="2020-05" db="UniProtKB">
        <authorList>
            <consortium name="EnsemblMetazoa"/>
        </authorList>
    </citation>
    <scope>IDENTIFICATION</scope>
    <source>
        <strain evidence="5">TTRI</strain>
    </source>
</reference>
<dbReference type="Gene3D" id="3.30.710.10">
    <property type="entry name" value="Potassium Channel Kv1.1, Chain A"/>
    <property type="match status" value="1"/>
</dbReference>
<proteinExistence type="predicted"/>
<evidence type="ECO:0000256" key="1">
    <source>
        <dbReference type="ARBA" id="ARBA00022441"/>
    </source>
</evidence>
<keyword evidence="3" id="KW-0009">Actin-binding</keyword>
<dbReference type="Pfam" id="PF01344">
    <property type="entry name" value="Kelch_1"/>
    <property type="match status" value="3"/>
</dbReference>
<name>A0A1A9VDI3_GLOAU</name>
<evidence type="ECO:0000256" key="2">
    <source>
        <dbReference type="ARBA" id="ARBA00022737"/>
    </source>
</evidence>
<dbReference type="CDD" id="cd18186">
    <property type="entry name" value="BTB_POZ_ZBTB_KLHL-like"/>
    <property type="match status" value="1"/>
</dbReference>
<dbReference type="SUPFAM" id="SSF50965">
    <property type="entry name" value="Galactose oxidase, central domain"/>
    <property type="match status" value="1"/>
</dbReference>
<organism evidence="5 6">
    <name type="scientific">Glossina austeni</name>
    <name type="common">Savannah tsetse fly</name>
    <dbReference type="NCBI Taxonomy" id="7395"/>
    <lineage>
        <taxon>Eukaryota</taxon>
        <taxon>Metazoa</taxon>
        <taxon>Ecdysozoa</taxon>
        <taxon>Arthropoda</taxon>
        <taxon>Hexapoda</taxon>
        <taxon>Insecta</taxon>
        <taxon>Pterygota</taxon>
        <taxon>Neoptera</taxon>
        <taxon>Endopterygota</taxon>
        <taxon>Diptera</taxon>
        <taxon>Brachycera</taxon>
        <taxon>Muscomorpha</taxon>
        <taxon>Hippoboscoidea</taxon>
        <taxon>Glossinidae</taxon>
        <taxon>Glossina</taxon>
    </lineage>
</organism>
<dbReference type="EnsemblMetazoa" id="GAUT033771-RA">
    <property type="protein sequence ID" value="GAUT033771-PA"/>
    <property type="gene ID" value="GAUT033771"/>
</dbReference>
<dbReference type="InterPro" id="IPR011043">
    <property type="entry name" value="Gal_Oxase/kelch_b-propeller"/>
</dbReference>
<evidence type="ECO:0000256" key="3">
    <source>
        <dbReference type="ARBA" id="ARBA00023203"/>
    </source>
</evidence>
<dbReference type="GO" id="GO:0003779">
    <property type="term" value="F:actin binding"/>
    <property type="evidence" value="ECO:0007669"/>
    <property type="project" value="UniProtKB-KW"/>
</dbReference>
<dbReference type="Proteomes" id="UP000078200">
    <property type="component" value="Unassembled WGS sequence"/>
</dbReference>
<dbReference type="InterPro" id="IPR011705">
    <property type="entry name" value="BACK"/>
</dbReference>
<dbReference type="Gene3D" id="2.120.10.80">
    <property type="entry name" value="Kelch-type beta propeller"/>
    <property type="match status" value="2"/>
</dbReference>
<keyword evidence="1" id="KW-0880">Kelch repeat</keyword>
<dbReference type="Pfam" id="PF00651">
    <property type="entry name" value="BTB"/>
    <property type="match status" value="1"/>
</dbReference>
<dbReference type="Gene3D" id="1.25.40.420">
    <property type="match status" value="1"/>
</dbReference>
<dbReference type="VEuPathDB" id="VectorBase:GAUT033771"/>
<evidence type="ECO:0000259" key="4">
    <source>
        <dbReference type="PROSITE" id="PS50097"/>
    </source>
</evidence>
<dbReference type="PANTHER" id="PTHR24412:SF441">
    <property type="entry name" value="KELCH-LIKE PROTEIN 28"/>
    <property type="match status" value="1"/>
</dbReference>
<dbReference type="InterPro" id="IPR015915">
    <property type="entry name" value="Kelch-typ_b-propeller"/>
</dbReference>
<dbReference type="PROSITE" id="PS50097">
    <property type="entry name" value="BTB"/>
    <property type="match status" value="1"/>
</dbReference>